<protein>
    <submittedName>
        <fullName evidence="1">Uncharacterized protein</fullName>
    </submittedName>
</protein>
<sequence length="208" mass="23762">MTGDLTIDVSTDANETMQKKIWDYVLEHPGCIRRDVMDALDISAGTAYQSLIRLEKNGAARHDRVPMKLRYERKDGITEAIQHVQIWYAVPDFEWVGFVNGRGSWMQGRQPVMTSEQVRKRRIRKEIRTAGTCSTTHGGAFRKQIEERERNKKAALAVLEQAHKPMLSITIEREVGAPVSGALRELEKEGKVRRSYPRSHSTPYWAAV</sequence>
<dbReference type="Gene3D" id="1.10.10.10">
    <property type="entry name" value="Winged helix-like DNA-binding domain superfamily/Winged helix DNA-binding domain"/>
    <property type="match status" value="1"/>
</dbReference>
<dbReference type="EMBL" id="BK063680">
    <property type="protein sequence ID" value="DBA35659.1"/>
    <property type="molecule type" value="Genomic_DNA"/>
</dbReference>
<evidence type="ECO:0000313" key="1">
    <source>
        <dbReference type="EMBL" id="DBA35659.1"/>
    </source>
</evidence>
<organism evidence="1 2">
    <name type="scientific">Caudoviricetes sp. vir335</name>
    <dbReference type="NCBI Taxonomy" id="3068357"/>
    <lineage>
        <taxon>Viruses</taxon>
        <taxon>Duplodnaviria</taxon>
        <taxon>Heunggongvirae</taxon>
        <taxon>Uroviricota</taxon>
        <taxon>Caudoviricetes</taxon>
    </lineage>
</organism>
<dbReference type="SUPFAM" id="SSF46785">
    <property type="entry name" value="Winged helix' DNA-binding domain"/>
    <property type="match status" value="1"/>
</dbReference>
<dbReference type="GeneID" id="301841390"/>
<accession>A0AA86YFL5</accession>
<reference evidence="1 2" key="1">
    <citation type="journal article" date="2023" name="Nat. Microbiol.">
        <title>A compendium of viruses from methanogenic archaea reveals their diversity and adaptations to the gut environment.</title>
        <authorList>
            <person name="Medvedeva S."/>
            <person name="Borrel G."/>
            <person name="Krupovic M."/>
            <person name="Gribaldo S."/>
        </authorList>
    </citation>
    <scope>NUCLEOTIDE SEQUENCE [LARGE SCALE GENOMIC DNA]</scope>
</reference>
<proteinExistence type="predicted"/>
<evidence type="ECO:0000313" key="2">
    <source>
        <dbReference type="Proteomes" id="UP001302000"/>
    </source>
</evidence>
<dbReference type="RefSeq" id="YP_013605563.1">
    <property type="nucleotide sequence ID" value="NC_134205.1"/>
</dbReference>
<name>A0AA86YFL5_9CAUD</name>
<dbReference type="InterPro" id="IPR036390">
    <property type="entry name" value="WH_DNA-bd_sf"/>
</dbReference>
<gene>
    <name evidence="1" type="ORF">vir335_00104</name>
</gene>
<keyword evidence="2" id="KW-1185">Reference proteome</keyword>
<dbReference type="Proteomes" id="UP001302000">
    <property type="component" value="Segment"/>
</dbReference>
<dbReference type="InterPro" id="IPR036388">
    <property type="entry name" value="WH-like_DNA-bd_sf"/>
</dbReference>